<dbReference type="OrthoDB" id="6350087at2759"/>
<evidence type="ECO:0000256" key="1">
    <source>
        <dbReference type="SAM" id="MobiDB-lite"/>
    </source>
</evidence>
<feature type="region of interest" description="Disordered" evidence="1">
    <location>
        <begin position="125"/>
        <end position="173"/>
    </location>
</feature>
<dbReference type="InParanoid" id="A0A2J7PFG1"/>
<dbReference type="STRING" id="105785.A0A2J7PFG1"/>
<evidence type="ECO:0000313" key="2">
    <source>
        <dbReference type="EMBL" id="PNF15057.1"/>
    </source>
</evidence>
<comment type="caution">
    <text evidence="2">The sequence shown here is derived from an EMBL/GenBank/DDBJ whole genome shotgun (WGS) entry which is preliminary data.</text>
</comment>
<reference evidence="2 3" key="1">
    <citation type="submission" date="2017-12" db="EMBL/GenBank/DDBJ databases">
        <title>Hemimetabolous genomes reveal molecular basis of termite eusociality.</title>
        <authorList>
            <person name="Harrison M.C."/>
            <person name="Jongepier E."/>
            <person name="Robertson H.M."/>
            <person name="Arning N."/>
            <person name="Bitard-Feildel T."/>
            <person name="Chao H."/>
            <person name="Childers C.P."/>
            <person name="Dinh H."/>
            <person name="Doddapaneni H."/>
            <person name="Dugan S."/>
            <person name="Gowin J."/>
            <person name="Greiner C."/>
            <person name="Han Y."/>
            <person name="Hu H."/>
            <person name="Hughes D.S.T."/>
            <person name="Huylmans A.-K."/>
            <person name="Kemena C."/>
            <person name="Kremer L.P.M."/>
            <person name="Lee S.L."/>
            <person name="Lopez-Ezquerra A."/>
            <person name="Mallet L."/>
            <person name="Monroy-Kuhn J.M."/>
            <person name="Moser A."/>
            <person name="Murali S.C."/>
            <person name="Muzny D.M."/>
            <person name="Otani S."/>
            <person name="Piulachs M.-D."/>
            <person name="Poelchau M."/>
            <person name="Qu J."/>
            <person name="Schaub F."/>
            <person name="Wada-Katsumata A."/>
            <person name="Worley K.C."/>
            <person name="Xie Q."/>
            <person name="Ylla G."/>
            <person name="Poulsen M."/>
            <person name="Gibbs R.A."/>
            <person name="Schal C."/>
            <person name="Richards S."/>
            <person name="Belles X."/>
            <person name="Korb J."/>
            <person name="Bornberg-Bauer E."/>
        </authorList>
    </citation>
    <scope>NUCLEOTIDE SEQUENCE [LARGE SCALE GENOMIC DNA]</scope>
    <source>
        <tissue evidence="2">Whole body</tissue>
    </source>
</reference>
<dbReference type="AlphaFoldDB" id="A0A2J7PFG1"/>
<name>A0A2J7PFG1_9NEOP</name>
<gene>
    <name evidence="2" type="ORF">B7P43_G16760</name>
</gene>
<keyword evidence="3" id="KW-1185">Reference proteome</keyword>
<dbReference type="Proteomes" id="UP000235965">
    <property type="component" value="Unassembled WGS sequence"/>
</dbReference>
<accession>A0A2J7PFG1</accession>
<evidence type="ECO:0000313" key="3">
    <source>
        <dbReference type="Proteomes" id="UP000235965"/>
    </source>
</evidence>
<proteinExistence type="predicted"/>
<dbReference type="EMBL" id="NEVH01025661">
    <property type="protein sequence ID" value="PNF15057.1"/>
    <property type="molecule type" value="Genomic_DNA"/>
</dbReference>
<protein>
    <submittedName>
        <fullName evidence="2">Uncharacterized protein</fullName>
    </submittedName>
</protein>
<organism evidence="2 3">
    <name type="scientific">Cryptotermes secundus</name>
    <dbReference type="NCBI Taxonomy" id="105785"/>
    <lineage>
        <taxon>Eukaryota</taxon>
        <taxon>Metazoa</taxon>
        <taxon>Ecdysozoa</taxon>
        <taxon>Arthropoda</taxon>
        <taxon>Hexapoda</taxon>
        <taxon>Insecta</taxon>
        <taxon>Pterygota</taxon>
        <taxon>Neoptera</taxon>
        <taxon>Polyneoptera</taxon>
        <taxon>Dictyoptera</taxon>
        <taxon>Blattodea</taxon>
        <taxon>Blattoidea</taxon>
        <taxon>Termitoidae</taxon>
        <taxon>Kalotermitidae</taxon>
        <taxon>Cryptotermitinae</taxon>
        <taxon>Cryptotermes</taxon>
    </lineage>
</organism>
<sequence length="250" mass="28854">MAQRGCVISPDNFCFICGEYIVKSQQRNISDFVKKVYFAYFKLKLGDQDKPWAPHKVCRRCEEDLRLWFKGKKNSFRFGIPVMWREQQNHTTDCYFCSVDVKGFNTKNKKKISYPNLNSAIRPVPHSSEIPVPLPPSSLDDIQSDSEDRTILPPQDESSSDFSVDEGPQPFSQSELNDLVRDLGLSKDAAELLGSRLKNKNLLSPGTSFSWYRHREKEFTQFFSKEGNGRKRKRSMGLLQRRSAQVFGEH</sequence>